<evidence type="ECO:0000256" key="1">
    <source>
        <dbReference type="ARBA" id="ARBA00004651"/>
    </source>
</evidence>
<feature type="transmembrane region" description="Helical" evidence="7">
    <location>
        <begin position="106"/>
        <end position="130"/>
    </location>
</feature>
<name>Q1K0M8_DESA6</name>
<evidence type="ECO:0000256" key="7">
    <source>
        <dbReference type="SAM" id="Phobius"/>
    </source>
</evidence>
<dbReference type="InterPro" id="IPR050790">
    <property type="entry name" value="ExbB/TolQ_transport"/>
</dbReference>
<feature type="transmembrane region" description="Helical" evidence="7">
    <location>
        <begin position="12"/>
        <end position="32"/>
    </location>
</feature>
<dbReference type="GO" id="GO:0017038">
    <property type="term" value="P:protein import"/>
    <property type="evidence" value="ECO:0007669"/>
    <property type="project" value="TreeGrafter"/>
</dbReference>
<protein>
    <submittedName>
        <fullName evidence="9">MotA/TolQ/ExbB proton channel</fullName>
    </submittedName>
</protein>
<keyword evidence="3 7" id="KW-0812">Transmembrane</keyword>
<evidence type="ECO:0000256" key="2">
    <source>
        <dbReference type="ARBA" id="ARBA00022475"/>
    </source>
</evidence>
<comment type="caution">
    <text evidence="9">The sequence shown here is derived from an EMBL/GenBank/DDBJ whole genome shotgun (WGS) entry which is preliminary data.</text>
</comment>
<feature type="domain" description="MotA/TolQ/ExbB proton channel" evidence="8">
    <location>
        <begin position="69"/>
        <end position="187"/>
    </location>
</feature>
<dbReference type="RefSeq" id="WP_005999684.1">
    <property type="nucleotide sequence ID" value="NZ_AAEW02000007.1"/>
</dbReference>
<keyword evidence="6" id="KW-0813">Transport</keyword>
<keyword evidence="6" id="KW-0653">Protein transport</keyword>
<evidence type="ECO:0000313" key="10">
    <source>
        <dbReference type="Proteomes" id="UP000005695"/>
    </source>
</evidence>
<dbReference type="Pfam" id="PF01618">
    <property type="entry name" value="MotA_ExbB"/>
    <property type="match status" value="1"/>
</dbReference>
<reference evidence="9" key="1">
    <citation type="submission" date="2006-05" db="EMBL/GenBank/DDBJ databases">
        <title>Annotation of the draft genome assembly of Desulfuromonas acetoxidans DSM 684.</title>
        <authorList>
            <consortium name="US DOE Joint Genome Institute (JGI-ORNL)"/>
            <person name="Larimer F."/>
            <person name="Land M."/>
            <person name="Hauser L."/>
        </authorList>
    </citation>
    <scope>NUCLEOTIDE SEQUENCE [LARGE SCALE GENOMIC DNA]</scope>
    <source>
        <strain evidence="9">DSM 684</strain>
    </source>
</reference>
<accession>Q1K0M8</accession>
<evidence type="ECO:0000313" key="9">
    <source>
        <dbReference type="EMBL" id="EAT15913.1"/>
    </source>
</evidence>
<dbReference type="Proteomes" id="UP000005695">
    <property type="component" value="Unassembled WGS sequence"/>
</dbReference>
<evidence type="ECO:0000256" key="3">
    <source>
        <dbReference type="ARBA" id="ARBA00022692"/>
    </source>
</evidence>
<dbReference type="OrthoDB" id="4045at2"/>
<comment type="subcellular location">
    <subcellularLocation>
        <location evidence="1">Cell membrane</location>
        <topology evidence="1">Multi-pass membrane protein</topology>
    </subcellularLocation>
    <subcellularLocation>
        <location evidence="6">Membrane</location>
        <topology evidence="6">Multi-pass membrane protein</topology>
    </subcellularLocation>
</comment>
<evidence type="ECO:0000259" key="8">
    <source>
        <dbReference type="Pfam" id="PF01618"/>
    </source>
</evidence>
<dbReference type="AlphaFoldDB" id="Q1K0M8"/>
<evidence type="ECO:0000256" key="5">
    <source>
        <dbReference type="ARBA" id="ARBA00023136"/>
    </source>
</evidence>
<dbReference type="InterPro" id="IPR002898">
    <property type="entry name" value="MotA_ExbB_proton_chnl"/>
</dbReference>
<comment type="similarity">
    <text evidence="6">Belongs to the exbB/tolQ family.</text>
</comment>
<keyword evidence="2" id="KW-1003">Cell membrane</keyword>
<keyword evidence="10" id="KW-1185">Reference proteome</keyword>
<dbReference type="PANTHER" id="PTHR30625:SF11">
    <property type="entry name" value="MOTA_TOLQ_EXBB PROTON CHANNEL DOMAIN-CONTAINING PROTEIN"/>
    <property type="match status" value="1"/>
</dbReference>
<evidence type="ECO:0000256" key="6">
    <source>
        <dbReference type="RuleBase" id="RU004057"/>
    </source>
</evidence>
<keyword evidence="5 7" id="KW-0472">Membrane</keyword>
<dbReference type="GO" id="GO:0005886">
    <property type="term" value="C:plasma membrane"/>
    <property type="evidence" value="ECO:0007669"/>
    <property type="project" value="UniProtKB-SubCell"/>
</dbReference>
<dbReference type="EMBL" id="AAEW02000007">
    <property type="protein sequence ID" value="EAT15913.1"/>
    <property type="molecule type" value="Genomic_DNA"/>
</dbReference>
<evidence type="ECO:0000256" key="4">
    <source>
        <dbReference type="ARBA" id="ARBA00022989"/>
    </source>
</evidence>
<keyword evidence="4 7" id="KW-1133">Transmembrane helix</keyword>
<gene>
    <name evidence="9" type="ORF">Dace_2213</name>
</gene>
<proteinExistence type="inferred from homology"/>
<organism evidence="9 10">
    <name type="scientific">Desulfuromonas acetoxidans (strain DSM 684 / 11070)</name>
    <dbReference type="NCBI Taxonomy" id="281689"/>
    <lineage>
        <taxon>Bacteria</taxon>
        <taxon>Pseudomonadati</taxon>
        <taxon>Thermodesulfobacteriota</taxon>
        <taxon>Desulfuromonadia</taxon>
        <taxon>Desulfuromonadales</taxon>
        <taxon>Desulfuromonadaceae</taxon>
        <taxon>Desulfuromonas</taxon>
    </lineage>
</organism>
<sequence length="204" mass="22326">MLEIFQKGGPLMYPILFCSVLALAIFLERIWVYRGLIKQSTRLRDEVELLVRNEHIADALAICRERRTILAPIYVVALNAAGRSRDQIKTLVEEVGERYSVTLDRYLGLLGTIATITPLLGLLGTVLGMIRAFTQLAVQGVGTPATLGGGISEALITTATGLSVAIPTILLHKYLTSRSDNIAHQLEIHALDLVDLLAHDSKRS</sequence>
<dbReference type="PANTHER" id="PTHR30625">
    <property type="entry name" value="PROTEIN TOLQ"/>
    <property type="match status" value="1"/>
</dbReference>
<feature type="transmembrane region" description="Helical" evidence="7">
    <location>
        <begin position="150"/>
        <end position="171"/>
    </location>
</feature>
<reference evidence="9" key="2">
    <citation type="submission" date="2006-05" db="EMBL/GenBank/DDBJ databases">
        <title>Sequencing of the draft genome and assembly of Desulfuromonas acetoxidans DSM 684.</title>
        <authorList>
            <consortium name="US DOE Joint Genome Institute (JGI-PGF)"/>
            <person name="Copeland A."/>
            <person name="Lucas S."/>
            <person name="Lapidus A."/>
            <person name="Barry K."/>
            <person name="Detter J.C."/>
            <person name="Glavina del Rio T."/>
            <person name="Hammon N."/>
            <person name="Israni S."/>
            <person name="Dalin E."/>
            <person name="Tice H."/>
            <person name="Bruce D."/>
            <person name="Pitluck S."/>
            <person name="Richardson P."/>
        </authorList>
    </citation>
    <scope>NUCLEOTIDE SEQUENCE [LARGE SCALE GENOMIC DNA]</scope>
    <source>
        <strain evidence="9">DSM 684</strain>
    </source>
</reference>